<evidence type="ECO:0000256" key="8">
    <source>
        <dbReference type="ARBA" id="ARBA00023033"/>
    </source>
</evidence>
<evidence type="ECO:0000256" key="4">
    <source>
        <dbReference type="ARBA" id="ARBA00022617"/>
    </source>
</evidence>
<feature type="transmembrane region" description="Helical" evidence="11">
    <location>
        <begin position="16"/>
        <end position="33"/>
    </location>
</feature>
<dbReference type="PROSITE" id="PS00086">
    <property type="entry name" value="CYTOCHROME_P450"/>
    <property type="match status" value="1"/>
</dbReference>
<evidence type="ECO:0000313" key="12">
    <source>
        <dbReference type="EMBL" id="KDQ17935.1"/>
    </source>
</evidence>
<dbReference type="OrthoDB" id="2789670at2759"/>
<accession>A0A067MTA7</accession>
<evidence type="ECO:0000256" key="3">
    <source>
        <dbReference type="ARBA" id="ARBA00010617"/>
    </source>
</evidence>
<evidence type="ECO:0000313" key="13">
    <source>
        <dbReference type="Proteomes" id="UP000027195"/>
    </source>
</evidence>
<keyword evidence="11" id="KW-0472">Membrane</keyword>
<keyword evidence="13" id="KW-1185">Reference proteome</keyword>
<sequence length="523" mass="59425">MISILISIDDQLRESALVWIALLTLGTVLFFTVQRQLNAGAHRYPPGPKPRPFYSTVRDVPLDSPWLKFTEWAREYGDIVYLRVRGKPVVILSSYQAISDLFEKRSGIYADRTRRILAGLMGWSCVLPFLDYGPSWKTGRRILHQGLSKRAVKTYDHVQQREIHAFLRRLLEEMNQDKPPVELFRRYAGAIILRIIYGHDVTSDTDDYVERTEKALRALAHTGIPGGALVDTFTFLQYVPAWMPGAGWKKRALQERERIFRQIKEPFEDAKKGMENGSLPACLVSTLLEDSHADKELEEIICWACGSMYSGGIHTTVATFSTFLLAMLHNPQVALKAQAELDKEVGLNCLPTLNDRDRLPYVNALLCETLRYYTVTPLAIPHRLKQDDIYRGYLIPKDATVFSNLYAISHDERMYPHPHEFRPERFLEPSETVVDPYDYCFGIGRRSCPGNHLADATLFLTVASILAAFDIRKAVDEKGEEIDAPFEFTPGLVSGPKPFRCQLVPRSERAAELVRSTGSCDIL</sequence>
<dbReference type="SUPFAM" id="SSF48264">
    <property type="entry name" value="Cytochrome P450"/>
    <property type="match status" value="1"/>
</dbReference>
<name>A0A067MTA7_BOTB1</name>
<dbReference type="HOGENOM" id="CLU_001570_2_3_1"/>
<reference evidence="13" key="1">
    <citation type="journal article" date="2014" name="Proc. Natl. Acad. Sci. U.S.A.">
        <title>Extensive sampling of basidiomycete genomes demonstrates inadequacy of the white-rot/brown-rot paradigm for wood decay fungi.</title>
        <authorList>
            <person name="Riley R."/>
            <person name="Salamov A.A."/>
            <person name="Brown D.W."/>
            <person name="Nagy L.G."/>
            <person name="Floudas D."/>
            <person name="Held B.W."/>
            <person name="Levasseur A."/>
            <person name="Lombard V."/>
            <person name="Morin E."/>
            <person name="Otillar R."/>
            <person name="Lindquist E.A."/>
            <person name="Sun H."/>
            <person name="LaButti K.M."/>
            <person name="Schmutz J."/>
            <person name="Jabbour D."/>
            <person name="Luo H."/>
            <person name="Baker S.E."/>
            <person name="Pisabarro A.G."/>
            <person name="Walton J.D."/>
            <person name="Blanchette R.A."/>
            <person name="Henrissat B."/>
            <person name="Martin F."/>
            <person name="Cullen D."/>
            <person name="Hibbett D.S."/>
            <person name="Grigoriev I.V."/>
        </authorList>
    </citation>
    <scope>NUCLEOTIDE SEQUENCE [LARGE SCALE GENOMIC DNA]</scope>
    <source>
        <strain evidence="13">FD-172 SS1</strain>
    </source>
</reference>
<dbReference type="InterPro" id="IPR017972">
    <property type="entry name" value="Cyt_P450_CS"/>
</dbReference>
<dbReference type="InterPro" id="IPR036396">
    <property type="entry name" value="Cyt_P450_sf"/>
</dbReference>
<dbReference type="InterPro" id="IPR002401">
    <property type="entry name" value="Cyt_P450_E_grp-I"/>
</dbReference>
<comment type="similarity">
    <text evidence="3 10">Belongs to the cytochrome P450 family.</text>
</comment>
<dbReference type="GO" id="GO:0020037">
    <property type="term" value="F:heme binding"/>
    <property type="evidence" value="ECO:0007669"/>
    <property type="project" value="InterPro"/>
</dbReference>
<dbReference type="CDD" id="cd11065">
    <property type="entry name" value="CYP64-like"/>
    <property type="match status" value="1"/>
</dbReference>
<dbReference type="EMBL" id="KL198022">
    <property type="protein sequence ID" value="KDQ17935.1"/>
    <property type="molecule type" value="Genomic_DNA"/>
</dbReference>
<organism evidence="12 13">
    <name type="scientific">Botryobasidium botryosum (strain FD-172 SS1)</name>
    <dbReference type="NCBI Taxonomy" id="930990"/>
    <lineage>
        <taxon>Eukaryota</taxon>
        <taxon>Fungi</taxon>
        <taxon>Dikarya</taxon>
        <taxon>Basidiomycota</taxon>
        <taxon>Agaricomycotina</taxon>
        <taxon>Agaricomycetes</taxon>
        <taxon>Cantharellales</taxon>
        <taxon>Botryobasidiaceae</taxon>
        <taxon>Botryobasidium</taxon>
    </lineage>
</organism>
<evidence type="ECO:0008006" key="14">
    <source>
        <dbReference type="Google" id="ProtNLM"/>
    </source>
</evidence>
<dbReference type="Proteomes" id="UP000027195">
    <property type="component" value="Unassembled WGS sequence"/>
</dbReference>
<proteinExistence type="inferred from homology"/>
<evidence type="ECO:0000256" key="2">
    <source>
        <dbReference type="ARBA" id="ARBA00005179"/>
    </source>
</evidence>
<dbReference type="GO" id="GO:0005506">
    <property type="term" value="F:iron ion binding"/>
    <property type="evidence" value="ECO:0007669"/>
    <property type="project" value="InterPro"/>
</dbReference>
<evidence type="ECO:0000256" key="7">
    <source>
        <dbReference type="ARBA" id="ARBA00023004"/>
    </source>
</evidence>
<dbReference type="PRINTS" id="PR00463">
    <property type="entry name" value="EP450I"/>
</dbReference>
<dbReference type="InterPro" id="IPR001128">
    <property type="entry name" value="Cyt_P450"/>
</dbReference>
<dbReference type="InterPro" id="IPR050364">
    <property type="entry name" value="Cytochrome_P450_fung"/>
</dbReference>
<evidence type="ECO:0000256" key="10">
    <source>
        <dbReference type="RuleBase" id="RU000461"/>
    </source>
</evidence>
<comment type="cofactor">
    <cofactor evidence="1 9">
        <name>heme</name>
        <dbReference type="ChEBI" id="CHEBI:30413"/>
    </cofactor>
</comment>
<evidence type="ECO:0000256" key="11">
    <source>
        <dbReference type="SAM" id="Phobius"/>
    </source>
</evidence>
<keyword evidence="4 9" id="KW-0349">Heme</keyword>
<dbReference type="Gene3D" id="1.10.630.10">
    <property type="entry name" value="Cytochrome P450"/>
    <property type="match status" value="1"/>
</dbReference>
<keyword evidence="6 10" id="KW-0560">Oxidoreductase</keyword>
<keyword evidence="7 9" id="KW-0408">Iron</keyword>
<dbReference type="GO" id="GO:0004497">
    <property type="term" value="F:monooxygenase activity"/>
    <property type="evidence" value="ECO:0007669"/>
    <property type="project" value="UniProtKB-KW"/>
</dbReference>
<dbReference type="InParanoid" id="A0A067MTA7"/>
<keyword evidence="8 10" id="KW-0503">Monooxygenase</keyword>
<evidence type="ECO:0000256" key="5">
    <source>
        <dbReference type="ARBA" id="ARBA00022723"/>
    </source>
</evidence>
<keyword evidence="11" id="KW-0812">Transmembrane</keyword>
<dbReference type="PANTHER" id="PTHR46300:SF7">
    <property type="entry name" value="P450, PUTATIVE (EUROFUNG)-RELATED"/>
    <property type="match status" value="1"/>
</dbReference>
<evidence type="ECO:0000256" key="1">
    <source>
        <dbReference type="ARBA" id="ARBA00001971"/>
    </source>
</evidence>
<dbReference type="PRINTS" id="PR00385">
    <property type="entry name" value="P450"/>
</dbReference>
<keyword evidence="5 9" id="KW-0479">Metal-binding</keyword>
<dbReference type="STRING" id="930990.A0A067MTA7"/>
<comment type="pathway">
    <text evidence="2">Secondary metabolite biosynthesis.</text>
</comment>
<protein>
    <recommendedName>
        <fullName evidence="14">Cytochrome P450</fullName>
    </recommendedName>
</protein>
<keyword evidence="11" id="KW-1133">Transmembrane helix</keyword>
<evidence type="ECO:0000256" key="9">
    <source>
        <dbReference type="PIRSR" id="PIRSR602401-1"/>
    </source>
</evidence>
<evidence type="ECO:0000256" key="6">
    <source>
        <dbReference type="ARBA" id="ARBA00023002"/>
    </source>
</evidence>
<dbReference type="AlphaFoldDB" id="A0A067MTA7"/>
<dbReference type="GO" id="GO:0016705">
    <property type="term" value="F:oxidoreductase activity, acting on paired donors, with incorporation or reduction of molecular oxygen"/>
    <property type="evidence" value="ECO:0007669"/>
    <property type="project" value="InterPro"/>
</dbReference>
<gene>
    <name evidence="12" type="ORF">BOTBODRAFT_29247</name>
</gene>
<dbReference type="Pfam" id="PF00067">
    <property type="entry name" value="p450"/>
    <property type="match status" value="1"/>
</dbReference>
<feature type="binding site" description="axial binding residue" evidence="9">
    <location>
        <position position="448"/>
    </location>
    <ligand>
        <name>heme</name>
        <dbReference type="ChEBI" id="CHEBI:30413"/>
    </ligand>
    <ligandPart>
        <name>Fe</name>
        <dbReference type="ChEBI" id="CHEBI:18248"/>
    </ligandPart>
</feature>
<dbReference type="PANTHER" id="PTHR46300">
    <property type="entry name" value="P450, PUTATIVE (EUROFUNG)-RELATED-RELATED"/>
    <property type="match status" value="1"/>
</dbReference>